<gene>
    <name evidence="5" type="ORF">GA0070616_3060</name>
</gene>
<feature type="coiled-coil region" evidence="1">
    <location>
        <begin position="144"/>
        <end position="181"/>
    </location>
</feature>
<keyword evidence="1" id="KW-0175">Coiled coil</keyword>
<evidence type="ECO:0000313" key="5">
    <source>
        <dbReference type="EMBL" id="SCL25191.1"/>
    </source>
</evidence>
<sequence length="342" mass="37846">MEGITVTAPLRRWLTPVVAVFAAFAVFAGPLPASAEPTPPKPQQHDDDPPMLNELIEATNRDFSKAKSRLEKSKKRQLEFALEVSRAQADLDALAPQVREIAAQSYRTGRVGAVAMLLQSTAPDSFVERASALDELNLVNAKRLARVNEARNRAEQAKLALDAEVREQQKLTNEIARKKRDAEKSLNLVGGYSVTGGKVDATSPVAAVAPGRSADGDWRAESCSKNDPTTSGCITPRTLHMYNEVRKAGFKRFVGCYRPGGPWEHPKGRACDWSLQNSGFRPWYNDDTRIYGNNLAAFLVRNADRLGVYYVIWNRQIWFPATGWSSYSGPSNHTDHVHVSLL</sequence>
<accession>A0A1C6S6S2</accession>
<organism evidence="5 6">
    <name type="scientific">Micromonospora nigra</name>
    <dbReference type="NCBI Taxonomy" id="145857"/>
    <lineage>
        <taxon>Bacteria</taxon>
        <taxon>Bacillati</taxon>
        <taxon>Actinomycetota</taxon>
        <taxon>Actinomycetes</taxon>
        <taxon>Micromonosporales</taxon>
        <taxon>Micromonosporaceae</taxon>
        <taxon>Micromonospora</taxon>
    </lineage>
</organism>
<evidence type="ECO:0000256" key="3">
    <source>
        <dbReference type="SAM" id="SignalP"/>
    </source>
</evidence>
<evidence type="ECO:0000256" key="2">
    <source>
        <dbReference type="SAM" id="MobiDB-lite"/>
    </source>
</evidence>
<dbReference type="Proteomes" id="UP000199699">
    <property type="component" value="Unassembled WGS sequence"/>
</dbReference>
<dbReference type="Gene3D" id="6.10.250.3150">
    <property type="match status" value="1"/>
</dbReference>
<evidence type="ECO:0000313" key="6">
    <source>
        <dbReference type="Proteomes" id="UP000199699"/>
    </source>
</evidence>
<feature type="chain" id="PRO_5008745442" description="ARB-07466-like C-terminal domain-containing protein" evidence="3">
    <location>
        <begin position="36"/>
        <end position="342"/>
    </location>
</feature>
<dbReference type="STRING" id="145857.GA0070616_3060"/>
<protein>
    <recommendedName>
        <fullName evidence="4">ARB-07466-like C-terminal domain-containing protein</fullName>
    </recommendedName>
</protein>
<name>A0A1C6S6S2_9ACTN</name>
<evidence type="ECO:0000256" key="1">
    <source>
        <dbReference type="SAM" id="Coils"/>
    </source>
</evidence>
<feature type="domain" description="ARB-07466-like C-terminal" evidence="4">
    <location>
        <begin position="231"/>
        <end position="338"/>
    </location>
</feature>
<reference evidence="5 6" key="1">
    <citation type="submission" date="2016-06" db="EMBL/GenBank/DDBJ databases">
        <authorList>
            <person name="Kjaerup R.B."/>
            <person name="Dalgaard T.S."/>
            <person name="Juul-Madsen H.R."/>
        </authorList>
    </citation>
    <scope>NUCLEOTIDE SEQUENCE [LARGE SCALE GENOMIC DNA]</scope>
    <source>
        <strain evidence="5 6">DSM 43818</strain>
    </source>
</reference>
<feature type="signal peptide" evidence="3">
    <location>
        <begin position="1"/>
        <end position="35"/>
    </location>
</feature>
<dbReference type="Pfam" id="PF26571">
    <property type="entry name" value="VldE"/>
    <property type="match status" value="1"/>
</dbReference>
<feature type="compositionally biased region" description="Basic and acidic residues" evidence="2">
    <location>
        <begin position="214"/>
        <end position="224"/>
    </location>
</feature>
<dbReference type="EMBL" id="FMHT01000003">
    <property type="protein sequence ID" value="SCL25191.1"/>
    <property type="molecule type" value="Genomic_DNA"/>
</dbReference>
<proteinExistence type="predicted"/>
<dbReference type="AlphaFoldDB" id="A0A1C6S6S2"/>
<keyword evidence="3" id="KW-0732">Signal</keyword>
<dbReference type="InterPro" id="IPR058593">
    <property type="entry name" value="ARB_07466-like_C"/>
</dbReference>
<keyword evidence="6" id="KW-1185">Reference proteome</keyword>
<feature type="region of interest" description="Disordered" evidence="2">
    <location>
        <begin position="210"/>
        <end position="229"/>
    </location>
</feature>
<evidence type="ECO:0000259" key="4">
    <source>
        <dbReference type="Pfam" id="PF26571"/>
    </source>
</evidence>